<feature type="region of interest" description="Disordered" evidence="1">
    <location>
        <begin position="181"/>
        <end position="224"/>
    </location>
</feature>
<reference evidence="2" key="1">
    <citation type="submission" date="2021-02" db="EMBL/GenBank/DDBJ databases">
        <authorList>
            <person name="Dougan E. K."/>
            <person name="Rhodes N."/>
            <person name="Thang M."/>
            <person name="Chan C."/>
        </authorList>
    </citation>
    <scope>NUCLEOTIDE SEQUENCE</scope>
</reference>
<feature type="region of interest" description="Disordered" evidence="1">
    <location>
        <begin position="329"/>
        <end position="456"/>
    </location>
</feature>
<feature type="compositionally biased region" description="Polar residues" evidence="1">
    <location>
        <begin position="181"/>
        <end position="190"/>
    </location>
</feature>
<evidence type="ECO:0000256" key="1">
    <source>
        <dbReference type="SAM" id="MobiDB-lite"/>
    </source>
</evidence>
<comment type="caution">
    <text evidence="2">The sequence shown here is derived from an EMBL/GenBank/DDBJ whole genome shotgun (WGS) entry which is preliminary data.</text>
</comment>
<accession>A0A813GYT7</accession>
<dbReference type="Proteomes" id="UP000654075">
    <property type="component" value="Unassembled WGS sequence"/>
</dbReference>
<feature type="compositionally biased region" description="Polar residues" evidence="1">
    <location>
        <begin position="329"/>
        <end position="338"/>
    </location>
</feature>
<name>A0A813GYT7_POLGL</name>
<protein>
    <submittedName>
        <fullName evidence="2">Uncharacterized protein</fullName>
    </submittedName>
</protein>
<evidence type="ECO:0000313" key="2">
    <source>
        <dbReference type="EMBL" id="CAE8630421.1"/>
    </source>
</evidence>
<gene>
    <name evidence="2" type="ORF">PGLA1383_LOCUS46762</name>
</gene>
<dbReference type="AlphaFoldDB" id="A0A813GYT7"/>
<sequence length="579" mass="60587">MQTAPLSKSESAAPQGPQDESHLGEQGEMPSEVEVRAKSEGQANNNIKLPVEILPEAVTEIQQESQPDGECRSCHHGCLGPCRLRAARQARLVKAAMDTDFGQTDYATRGLQNKPSSEAATTDRVSVRTQAWVSRVQRMLSDESAGVPGRVAGRPSARGLSRALGLPDFSRRSFVSTWSAEIGSGENTPGWQDRPWTPPSPPAPSTDRSFRSEATNAHRRAQGMGYPTAPACGLRPGTACLSARTAAAARLQQAAVPGLDLSKVNMGEEDEDDESDSNETGHVALYDSMSMGSFGDVNGSEAKTGVSSAFVPLLNMATLHSESTLEQGMDNLSSSRLTQKPEVDSVRGSSRREALQVPRPDGRLGGGSPPGQGWSHAGSKDRPPCRAAEASSDSSGVGKLDFGEGGPTLHRADSAPTGLKAVRSGPKKLDASSDSFPQREVPGLRPGVGGADEEGSGFEGSLKIMLAKVAKSKATKSKPVPGMSKSKLEACYLPQLWPPDLRLPKLGAGKRGAGGGSRSAAAIGHARGAAAAGGKAAITNGVARKMAKPGIVTNHHAHFHFHHHVFPESPAHETGATNS</sequence>
<feature type="region of interest" description="Disordered" evidence="1">
    <location>
        <begin position="139"/>
        <end position="162"/>
    </location>
</feature>
<feature type="region of interest" description="Disordered" evidence="1">
    <location>
        <begin position="1"/>
        <end position="49"/>
    </location>
</feature>
<feature type="compositionally biased region" description="Basic and acidic residues" evidence="1">
    <location>
        <begin position="339"/>
        <end position="354"/>
    </location>
</feature>
<proteinExistence type="predicted"/>
<organism evidence="2 3">
    <name type="scientific">Polarella glacialis</name>
    <name type="common">Dinoflagellate</name>
    <dbReference type="NCBI Taxonomy" id="89957"/>
    <lineage>
        <taxon>Eukaryota</taxon>
        <taxon>Sar</taxon>
        <taxon>Alveolata</taxon>
        <taxon>Dinophyceae</taxon>
        <taxon>Suessiales</taxon>
        <taxon>Suessiaceae</taxon>
        <taxon>Polarella</taxon>
    </lineage>
</organism>
<keyword evidence="3" id="KW-1185">Reference proteome</keyword>
<feature type="compositionally biased region" description="Polar residues" evidence="1">
    <location>
        <begin position="1"/>
        <end position="12"/>
    </location>
</feature>
<evidence type="ECO:0000313" key="3">
    <source>
        <dbReference type="Proteomes" id="UP000654075"/>
    </source>
</evidence>
<dbReference type="EMBL" id="CAJNNV010029877">
    <property type="protein sequence ID" value="CAE8630421.1"/>
    <property type="molecule type" value="Genomic_DNA"/>
</dbReference>